<proteinExistence type="inferred from homology"/>
<dbReference type="Proteomes" id="UP000554286">
    <property type="component" value="Unassembled WGS sequence"/>
</dbReference>
<keyword evidence="5 9" id="KW-1133">Transmembrane helix</keyword>
<dbReference type="GO" id="GO:0022857">
    <property type="term" value="F:transmembrane transporter activity"/>
    <property type="evidence" value="ECO:0007669"/>
    <property type="project" value="InterPro"/>
</dbReference>
<accession>A0A7W6RAW6</accession>
<dbReference type="Gene3D" id="3.30.420.270">
    <property type="match status" value="1"/>
</dbReference>
<comment type="similarity">
    <text evidence="2 7">Belongs to the ExbD/TolR family.</text>
</comment>
<keyword evidence="3" id="KW-1003">Cell membrane</keyword>
<keyword evidence="4 7" id="KW-0812">Transmembrane</keyword>
<keyword evidence="7" id="KW-0653">Protein transport</keyword>
<feature type="region of interest" description="Disordered" evidence="8">
    <location>
        <begin position="1"/>
        <end position="20"/>
    </location>
</feature>
<dbReference type="EMBL" id="JACIGK010000003">
    <property type="protein sequence ID" value="MBB4264987.1"/>
    <property type="molecule type" value="Genomic_DNA"/>
</dbReference>
<evidence type="ECO:0000256" key="4">
    <source>
        <dbReference type="ARBA" id="ARBA00022692"/>
    </source>
</evidence>
<name>A0A7W6RAW6_9PROT</name>
<comment type="caution">
    <text evidence="10">The sequence shown here is derived from an EMBL/GenBank/DDBJ whole genome shotgun (WGS) entry which is preliminary data.</text>
</comment>
<dbReference type="RefSeq" id="WP_184042613.1">
    <property type="nucleotide sequence ID" value="NZ_JACIGK010000003.1"/>
</dbReference>
<evidence type="ECO:0000256" key="8">
    <source>
        <dbReference type="SAM" id="MobiDB-lite"/>
    </source>
</evidence>
<evidence type="ECO:0000256" key="2">
    <source>
        <dbReference type="ARBA" id="ARBA00005811"/>
    </source>
</evidence>
<keyword evidence="11" id="KW-1185">Reference proteome</keyword>
<evidence type="ECO:0000256" key="3">
    <source>
        <dbReference type="ARBA" id="ARBA00022475"/>
    </source>
</evidence>
<organism evidence="10 11">
    <name type="scientific">Roseospira visakhapatnamensis</name>
    <dbReference type="NCBI Taxonomy" id="390880"/>
    <lineage>
        <taxon>Bacteria</taxon>
        <taxon>Pseudomonadati</taxon>
        <taxon>Pseudomonadota</taxon>
        <taxon>Alphaproteobacteria</taxon>
        <taxon>Rhodospirillales</taxon>
        <taxon>Rhodospirillaceae</taxon>
        <taxon>Roseospira</taxon>
    </lineage>
</organism>
<evidence type="ECO:0000256" key="7">
    <source>
        <dbReference type="RuleBase" id="RU003879"/>
    </source>
</evidence>
<evidence type="ECO:0000256" key="1">
    <source>
        <dbReference type="ARBA" id="ARBA00004162"/>
    </source>
</evidence>
<evidence type="ECO:0000256" key="6">
    <source>
        <dbReference type="ARBA" id="ARBA00023136"/>
    </source>
</evidence>
<evidence type="ECO:0000313" key="11">
    <source>
        <dbReference type="Proteomes" id="UP000554286"/>
    </source>
</evidence>
<feature type="transmembrane region" description="Helical" evidence="9">
    <location>
        <begin position="31"/>
        <end position="52"/>
    </location>
</feature>
<keyword evidence="7" id="KW-0813">Transport</keyword>
<comment type="subcellular location">
    <subcellularLocation>
        <location evidence="1">Cell membrane</location>
        <topology evidence="1">Single-pass membrane protein</topology>
    </subcellularLocation>
    <subcellularLocation>
        <location evidence="7">Cell membrane</location>
        <topology evidence="7">Single-pass type II membrane protein</topology>
    </subcellularLocation>
</comment>
<dbReference type="GO" id="GO:0015031">
    <property type="term" value="P:protein transport"/>
    <property type="evidence" value="ECO:0007669"/>
    <property type="project" value="UniProtKB-KW"/>
</dbReference>
<reference evidence="10 11" key="1">
    <citation type="submission" date="2020-08" db="EMBL/GenBank/DDBJ databases">
        <title>Genome sequencing of Purple Non-Sulfur Bacteria from various extreme environments.</title>
        <authorList>
            <person name="Mayer M."/>
        </authorList>
    </citation>
    <scope>NUCLEOTIDE SEQUENCE [LARGE SCALE GENOMIC DNA]</scope>
    <source>
        <strain evidence="10 11">JA131</strain>
    </source>
</reference>
<protein>
    <submittedName>
        <fullName evidence="10">Biopolymer transport protein TolR</fullName>
    </submittedName>
</protein>
<sequence length="155" mass="16111">MGATLPPRGGSGGRHRRSPISDINVTPMVDVMLVLLVIFMVTAPLLVTGVDVELPKASSPSMDQDNTALTVSVQRDGGVFINQTAVSLDTLAAKMDAITGTNPDARVYVRGDEGVPYGRVMAAMGALYEGGYRRVALITQPGGGSRGADAAEAPR</sequence>
<keyword evidence="6 9" id="KW-0472">Membrane</keyword>
<dbReference type="GO" id="GO:0005886">
    <property type="term" value="C:plasma membrane"/>
    <property type="evidence" value="ECO:0007669"/>
    <property type="project" value="UniProtKB-SubCell"/>
</dbReference>
<gene>
    <name evidence="10" type="ORF">GGD89_000598</name>
</gene>
<dbReference type="PANTHER" id="PTHR30558:SF7">
    <property type="entry name" value="TOL-PAL SYSTEM PROTEIN TOLR"/>
    <property type="match status" value="1"/>
</dbReference>
<dbReference type="Pfam" id="PF02472">
    <property type="entry name" value="ExbD"/>
    <property type="match status" value="1"/>
</dbReference>
<dbReference type="AlphaFoldDB" id="A0A7W6RAW6"/>
<evidence type="ECO:0000313" key="10">
    <source>
        <dbReference type="EMBL" id="MBB4264987.1"/>
    </source>
</evidence>
<evidence type="ECO:0000256" key="5">
    <source>
        <dbReference type="ARBA" id="ARBA00022989"/>
    </source>
</evidence>
<dbReference type="InterPro" id="IPR003400">
    <property type="entry name" value="ExbD"/>
</dbReference>
<dbReference type="PANTHER" id="PTHR30558">
    <property type="entry name" value="EXBD MEMBRANE COMPONENT OF PMF-DRIVEN MACROMOLECULE IMPORT SYSTEM"/>
    <property type="match status" value="1"/>
</dbReference>
<evidence type="ECO:0000256" key="9">
    <source>
        <dbReference type="SAM" id="Phobius"/>
    </source>
</evidence>